<gene>
    <name evidence="11" type="primary">LOC105266780</name>
</gene>
<dbReference type="GeneID" id="105266780"/>
<feature type="transmembrane region" description="Helical" evidence="9">
    <location>
        <begin position="70"/>
        <end position="91"/>
    </location>
</feature>
<comment type="subcellular location">
    <subcellularLocation>
        <location evidence="9">Cell membrane</location>
        <topology evidence="9">Multi-pass membrane protein</topology>
    </subcellularLocation>
    <subcellularLocation>
        <location evidence="1">Membrane</location>
        <topology evidence="1">Multi-pass membrane protein</topology>
    </subcellularLocation>
</comment>
<keyword evidence="2 9" id="KW-0716">Sensory transduction</keyword>
<accession>A0A9R1T650</accession>
<evidence type="ECO:0000256" key="8">
    <source>
        <dbReference type="ARBA" id="ARBA00023224"/>
    </source>
</evidence>
<evidence type="ECO:0000256" key="4">
    <source>
        <dbReference type="ARBA" id="ARBA00022725"/>
    </source>
</evidence>
<name>A0A9R1T650_9HYME</name>
<dbReference type="GO" id="GO:0005886">
    <property type="term" value="C:plasma membrane"/>
    <property type="evidence" value="ECO:0007669"/>
    <property type="project" value="UniProtKB-SubCell"/>
</dbReference>
<reference evidence="11" key="1">
    <citation type="submission" date="2025-08" db="UniProtKB">
        <authorList>
            <consortium name="RefSeq"/>
        </authorList>
    </citation>
    <scope>IDENTIFICATION</scope>
    <source>
        <strain evidence="11">USDA-PBARC FA_bdor</strain>
        <tissue evidence="11">Whole organism</tissue>
    </source>
</reference>
<keyword evidence="7 9" id="KW-0675">Receptor</keyword>
<dbReference type="Proteomes" id="UP000694866">
    <property type="component" value="Unplaced"/>
</dbReference>
<dbReference type="GO" id="GO:0007165">
    <property type="term" value="P:signal transduction"/>
    <property type="evidence" value="ECO:0007669"/>
    <property type="project" value="UniProtKB-KW"/>
</dbReference>
<evidence type="ECO:0000256" key="6">
    <source>
        <dbReference type="ARBA" id="ARBA00023136"/>
    </source>
</evidence>
<organism evidence="10 11">
    <name type="scientific">Fopius arisanus</name>
    <dbReference type="NCBI Taxonomy" id="64838"/>
    <lineage>
        <taxon>Eukaryota</taxon>
        <taxon>Metazoa</taxon>
        <taxon>Ecdysozoa</taxon>
        <taxon>Arthropoda</taxon>
        <taxon>Hexapoda</taxon>
        <taxon>Insecta</taxon>
        <taxon>Pterygota</taxon>
        <taxon>Neoptera</taxon>
        <taxon>Endopterygota</taxon>
        <taxon>Hymenoptera</taxon>
        <taxon>Apocrita</taxon>
        <taxon>Ichneumonoidea</taxon>
        <taxon>Braconidae</taxon>
        <taxon>Opiinae</taxon>
        <taxon>Fopius</taxon>
    </lineage>
</organism>
<dbReference type="Pfam" id="PF02949">
    <property type="entry name" value="7tm_6"/>
    <property type="match status" value="1"/>
</dbReference>
<comment type="caution">
    <text evidence="9">Lacks conserved residue(s) required for the propagation of feature annotation.</text>
</comment>
<keyword evidence="4 9" id="KW-0552">Olfaction</keyword>
<dbReference type="PANTHER" id="PTHR21137">
    <property type="entry name" value="ODORANT RECEPTOR"/>
    <property type="match status" value="1"/>
</dbReference>
<dbReference type="KEGG" id="fas:105266780"/>
<dbReference type="OrthoDB" id="8185860at2759"/>
<keyword evidence="6 9" id="KW-0472">Membrane</keyword>
<dbReference type="RefSeq" id="XP_011303489.1">
    <property type="nucleotide sequence ID" value="XM_011305187.1"/>
</dbReference>
<dbReference type="AlphaFoldDB" id="A0A9R1T650"/>
<evidence type="ECO:0000313" key="11">
    <source>
        <dbReference type="RefSeq" id="XP_011303489.1"/>
    </source>
</evidence>
<keyword evidence="10" id="KW-1185">Reference proteome</keyword>
<evidence type="ECO:0000256" key="2">
    <source>
        <dbReference type="ARBA" id="ARBA00022606"/>
    </source>
</evidence>
<dbReference type="InterPro" id="IPR004117">
    <property type="entry name" value="7tm6_olfct_rcpt"/>
</dbReference>
<dbReference type="GO" id="GO:0005549">
    <property type="term" value="F:odorant binding"/>
    <property type="evidence" value="ECO:0007669"/>
    <property type="project" value="InterPro"/>
</dbReference>
<evidence type="ECO:0000256" key="1">
    <source>
        <dbReference type="ARBA" id="ARBA00004141"/>
    </source>
</evidence>
<feature type="transmembrane region" description="Helical" evidence="9">
    <location>
        <begin position="130"/>
        <end position="148"/>
    </location>
</feature>
<feature type="transmembrane region" description="Helical" evidence="9">
    <location>
        <begin position="6"/>
        <end position="25"/>
    </location>
</feature>
<sequence>MTVEIPEQWPVTLIYFFLSCAGFGIAENRSQRRILNISLAIFITMCAVAMYVMSMNLLYNIREGSDSQEILTILFSTVIAALVTFKLISFLTRRTAYEGLLLITREKLWRNSWTDYGILVLEKCGHQAKVFLFAFVIIGHICGATFILEPIYLMRNENITSASHRRLPFEIRIGLPGHETPYYELFFFIDAFGIYIVTILYFCFDYYLVLVNIFIVGQFDILKDRFEDIYRNRREKISGDGMGSALMEFKQCVMQHQFLIKLVNDVESLYKIMNLFQLLVYSFVICMVSYQLLTATNAFFVFKFASFGTGNLLQLFAITLTCHNIKIASEEVAVGIYRSSWYHENFSKKGRELSRNFLLVFMKTQYPCYLSGCGFFPITLDTLKSIITTAFSYLTLIRESMK</sequence>
<keyword evidence="3 9" id="KW-0812">Transmembrane</keyword>
<dbReference type="GO" id="GO:0004984">
    <property type="term" value="F:olfactory receptor activity"/>
    <property type="evidence" value="ECO:0007669"/>
    <property type="project" value="InterPro"/>
</dbReference>
<comment type="similarity">
    <text evidence="9">Belongs to the insect chemoreceptor superfamily. Heteromeric odorant receptor channel (TC 1.A.69) family.</text>
</comment>
<feature type="transmembrane region" description="Helical" evidence="9">
    <location>
        <begin position="37"/>
        <end position="58"/>
    </location>
</feature>
<keyword evidence="8 9" id="KW-0807">Transducer</keyword>
<evidence type="ECO:0000313" key="10">
    <source>
        <dbReference type="Proteomes" id="UP000694866"/>
    </source>
</evidence>
<proteinExistence type="inferred from homology"/>
<protein>
    <recommendedName>
        <fullName evidence="9">Odorant receptor</fullName>
    </recommendedName>
</protein>
<evidence type="ECO:0000256" key="9">
    <source>
        <dbReference type="RuleBase" id="RU351113"/>
    </source>
</evidence>
<feature type="transmembrane region" description="Helical" evidence="9">
    <location>
        <begin position="275"/>
        <end position="293"/>
    </location>
</feature>
<evidence type="ECO:0000256" key="5">
    <source>
        <dbReference type="ARBA" id="ARBA00022989"/>
    </source>
</evidence>
<dbReference type="PANTHER" id="PTHR21137:SF43">
    <property type="entry name" value="ODORANT RECEPTOR 47A-RELATED"/>
    <property type="match status" value="1"/>
</dbReference>
<keyword evidence="5 9" id="KW-1133">Transmembrane helix</keyword>
<evidence type="ECO:0000256" key="3">
    <source>
        <dbReference type="ARBA" id="ARBA00022692"/>
    </source>
</evidence>
<evidence type="ECO:0000256" key="7">
    <source>
        <dbReference type="ARBA" id="ARBA00023170"/>
    </source>
</evidence>
<feature type="transmembrane region" description="Helical" evidence="9">
    <location>
        <begin position="192"/>
        <end position="215"/>
    </location>
</feature>